<dbReference type="SUPFAM" id="SSF57845">
    <property type="entry name" value="B-box zinc-binding domain"/>
    <property type="match status" value="1"/>
</dbReference>
<dbReference type="OrthoDB" id="9807874at2"/>
<dbReference type="AlphaFoldDB" id="A0A0K8PAI5"/>
<accession>A0A0K8PAI5</accession>
<dbReference type="Proteomes" id="UP000053370">
    <property type="component" value="Unassembled WGS sequence"/>
</dbReference>
<gene>
    <name evidence="2" type="ORF">ATC1_1169</name>
</gene>
<name>A0A0K8PAI5_9CHLR</name>
<organism evidence="2">
    <name type="scientific">Flexilinea flocculi</name>
    <dbReference type="NCBI Taxonomy" id="1678840"/>
    <lineage>
        <taxon>Bacteria</taxon>
        <taxon>Bacillati</taxon>
        <taxon>Chloroflexota</taxon>
        <taxon>Anaerolineae</taxon>
        <taxon>Anaerolineales</taxon>
        <taxon>Anaerolineaceae</taxon>
        <taxon>Flexilinea</taxon>
    </lineage>
</organism>
<keyword evidence="1" id="KW-1133">Transmembrane helix</keyword>
<protein>
    <submittedName>
        <fullName evidence="2">B-box zinc finger</fullName>
    </submittedName>
</protein>
<dbReference type="STRING" id="1678840.ATC1_1169"/>
<feature type="transmembrane region" description="Helical" evidence="1">
    <location>
        <begin position="63"/>
        <end position="82"/>
    </location>
</feature>
<evidence type="ECO:0000313" key="3">
    <source>
        <dbReference type="Proteomes" id="UP000053370"/>
    </source>
</evidence>
<dbReference type="EMBL" id="DF968179">
    <property type="protein sequence ID" value="GAP39150.1"/>
    <property type="molecule type" value="Genomic_DNA"/>
</dbReference>
<dbReference type="RefSeq" id="WP_062276910.1">
    <property type="nucleotide sequence ID" value="NZ_DF968179.1"/>
</dbReference>
<feature type="transmembrane region" description="Helical" evidence="1">
    <location>
        <begin position="88"/>
        <end position="107"/>
    </location>
</feature>
<feature type="transmembrane region" description="Helical" evidence="1">
    <location>
        <begin position="161"/>
        <end position="179"/>
    </location>
</feature>
<keyword evidence="1" id="KW-0472">Membrane</keyword>
<keyword evidence="3" id="KW-1185">Reference proteome</keyword>
<feature type="transmembrane region" description="Helical" evidence="1">
    <location>
        <begin position="119"/>
        <end position="141"/>
    </location>
</feature>
<keyword evidence="1" id="KW-0812">Transmembrane</keyword>
<evidence type="ECO:0000256" key="1">
    <source>
        <dbReference type="SAM" id="Phobius"/>
    </source>
</evidence>
<sequence length="186" mass="20586">MNSNTNHIQTCYKHPNRQTVLRCNQCGRPICLDCAVSTPTGYRCKECIKEQQRRFNNSIPRDYIFAGLIAFILGLAGSYFLIVLRILSGIFALLLGPSIGMLVVKLVRAVTQKRRSSTLNHVTVIAAGIGAGLPLLSNVFRILQSIVVGNFRLLFSNTLEIGWGVAFLVLLCSVILSNMKGFSIRR</sequence>
<reference evidence="2" key="1">
    <citation type="journal article" date="2015" name="Genome Announc.">
        <title>Draft Genome Sequence of Anaerolineae Strain TC1, a Novel Isolate from a Methanogenic Wastewater Treatment System.</title>
        <authorList>
            <person name="Matsuura N."/>
            <person name="Tourlousse D.M."/>
            <person name="Sun L."/>
            <person name="Toyonaga M."/>
            <person name="Kuroda K."/>
            <person name="Ohashi A."/>
            <person name="Cruz R."/>
            <person name="Yamaguchi T."/>
            <person name="Sekiguchi Y."/>
        </authorList>
    </citation>
    <scope>NUCLEOTIDE SEQUENCE [LARGE SCALE GENOMIC DNA]</scope>
    <source>
        <strain evidence="2">TC1</strain>
    </source>
</reference>
<proteinExistence type="predicted"/>
<evidence type="ECO:0000313" key="2">
    <source>
        <dbReference type="EMBL" id="GAP39150.1"/>
    </source>
</evidence>